<evidence type="ECO:0000313" key="5">
    <source>
        <dbReference type="Proteomes" id="UP000035100"/>
    </source>
</evidence>
<dbReference type="PANTHER" id="PTHR42796">
    <property type="entry name" value="FUMARYLACETOACETATE HYDROLASE DOMAIN-CONTAINING PROTEIN 2A-RELATED"/>
    <property type="match status" value="1"/>
</dbReference>
<dbReference type="AlphaFoldDB" id="A0A0D0PBZ4"/>
<dbReference type="eggNOG" id="COG0179">
    <property type="taxonomic scope" value="Bacteria"/>
</dbReference>
<name>A0A0D0PBZ4_9RHOB</name>
<dbReference type="Pfam" id="PF01557">
    <property type="entry name" value="FAA_hydrolase"/>
    <property type="match status" value="1"/>
</dbReference>
<sequence>MRFASVRTRSDLQPGVLDDGEIVLIGDLFADLTALIEAGPEGRDAARAATGDRGRMRVAAAEADLAAPITRFKRDVLCTGWNYWDHFEEGKGRRNGQEVDRPTAPTFFTKSPNAVIGPLDAIAWDARCSKKWDYEAELALVIGKPGRSIPAGRAHEHIFGYCLANDVSQRDIQRRHGGQWMRGKSADQTAPLGPHLVTPDEIEDLGAIRIECELNGEVMQSAPIAQMAFDIPTLIAELSFGMTLNAGDLLLTGTPAGVGNARTPQVFLKPGDMVVTRATGLGELRNTIEERDLYGDAEIEL</sequence>
<dbReference type="Proteomes" id="UP000035100">
    <property type="component" value="Unassembled WGS sequence"/>
</dbReference>
<comment type="similarity">
    <text evidence="1">Belongs to the FAH family.</text>
</comment>
<dbReference type="InterPro" id="IPR036663">
    <property type="entry name" value="Fumarylacetoacetase_C_sf"/>
</dbReference>
<dbReference type="InterPro" id="IPR011234">
    <property type="entry name" value="Fumarylacetoacetase-like_C"/>
</dbReference>
<dbReference type="GO" id="GO:0019752">
    <property type="term" value="P:carboxylic acid metabolic process"/>
    <property type="evidence" value="ECO:0007669"/>
    <property type="project" value="UniProtKB-ARBA"/>
</dbReference>
<dbReference type="GO" id="GO:0016853">
    <property type="term" value="F:isomerase activity"/>
    <property type="evidence" value="ECO:0007669"/>
    <property type="project" value="UniProtKB-ARBA"/>
</dbReference>
<dbReference type="Gene3D" id="3.90.850.10">
    <property type="entry name" value="Fumarylacetoacetase-like, C-terminal domain"/>
    <property type="match status" value="1"/>
</dbReference>
<dbReference type="SUPFAM" id="SSF56529">
    <property type="entry name" value="FAH"/>
    <property type="match status" value="1"/>
</dbReference>
<dbReference type="OrthoDB" id="5197601at2"/>
<dbReference type="PATRIC" id="fig|1123501.6.peg.2506"/>
<dbReference type="PANTHER" id="PTHR42796:SF4">
    <property type="entry name" value="FUMARYLACETOACETATE HYDROLASE DOMAIN-CONTAINING PROTEIN 2A"/>
    <property type="match status" value="1"/>
</dbReference>
<dbReference type="GO" id="GO:0046872">
    <property type="term" value="F:metal ion binding"/>
    <property type="evidence" value="ECO:0007669"/>
    <property type="project" value="UniProtKB-KW"/>
</dbReference>
<proteinExistence type="inferred from homology"/>
<evidence type="ECO:0000256" key="2">
    <source>
        <dbReference type="ARBA" id="ARBA00022723"/>
    </source>
</evidence>
<accession>A0A0D0PBZ4</accession>
<dbReference type="InterPro" id="IPR051121">
    <property type="entry name" value="FAH"/>
</dbReference>
<protein>
    <submittedName>
        <fullName evidence="4">2-keto-4-pentenoate hydratase/2-oxohepta-3-ene-1,7-dioic acid hydratase (Catechol pathway)</fullName>
    </submittedName>
</protein>
<evidence type="ECO:0000313" key="4">
    <source>
        <dbReference type="EMBL" id="KIQ68996.1"/>
    </source>
</evidence>
<gene>
    <name evidence="4" type="ORF">Wenmar_02393</name>
</gene>
<keyword evidence="5" id="KW-1185">Reference proteome</keyword>
<dbReference type="FunFam" id="3.90.850.10:FF:000002">
    <property type="entry name" value="2-hydroxyhepta-2,4-diene-1,7-dioate isomerase"/>
    <property type="match status" value="1"/>
</dbReference>
<organism evidence="4 5">
    <name type="scientific">Wenxinia marina DSM 24838</name>
    <dbReference type="NCBI Taxonomy" id="1123501"/>
    <lineage>
        <taxon>Bacteria</taxon>
        <taxon>Pseudomonadati</taxon>
        <taxon>Pseudomonadota</taxon>
        <taxon>Alphaproteobacteria</taxon>
        <taxon>Rhodobacterales</taxon>
        <taxon>Roseobacteraceae</taxon>
        <taxon>Wenxinia</taxon>
    </lineage>
</organism>
<feature type="domain" description="Fumarylacetoacetase-like C-terminal" evidence="3">
    <location>
        <begin position="76"/>
        <end position="288"/>
    </location>
</feature>
<comment type="caution">
    <text evidence="4">The sequence shown here is derived from an EMBL/GenBank/DDBJ whole genome shotgun (WGS) entry which is preliminary data.</text>
</comment>
<reference evidence="4 5" key="1">
    <citation type="submission" date="2013-01" db="EMBL/GenBank/DDBJ databases">
        <authorList>
            <person name="Fiebig A."/>
            <person name="Goeker M."/>
            <person name="Klenk H.-P.P."/>
        </authorList>
    </citation>
    <scope>NUCLEOTIDE SEQUENCE [LARGE SCALE GENOMIC DNA]</scope>
    <source>
        <strain evidence="4 5">DSM 24838</strain>
    </source>
</reference>
<dbReference type="STRING" id="1123501.Wenmar_02393"/>
<evidence type="ECO:0000256" key="1">
    <source>
        <dbReference type="ARBA" id="ARBA00010211"/>
    </source>
</evidence>
<evidence type="ECO:0000259" key="3">
    <source>
        <dbReference type="Pfam" id="PF01557"/>
    </source>
</evidence>
<keyword evidence="2" id="KW-0479">Metal-binding</keyword>
<dbReference type="EMBL" id="AONG01000011">
    <property type="protein sequence ID" value="KIQ68996.1"/>
    <property type="molecule type" value="Genomic_DNA"/>
</dbReference>